<feature type="region of interest" description="Disordered" evidence="1">
    <location>
        <begin position="47"/>
        <end position="78"/>
    </location>
</feature>
<reference evidence="2" key="1">
    <citation type="submission" date="2020-08" db="EMBL/GenBank/DDBJ databases">
        <title>Multicomponent nature underlies the extraordinary mechanical properties of spider dragline silk.</title>
        <authorList>
            <person name="Kono N."/>
            <person name="Nakamura H."/>
            <person name="Mori M."/>
            <person name="Yoshida Y."/>
            <person name="Ohtoshi R."/>
            <person name="Malay A.D."/>
            <person name="Moran D.A.P."/>
            <person name="Tomita M."/>
            <person name="Numata K."/>
            <person name="Arakawa K."/>
        </authorList>
    </citation>
    <scope>NUCLEOTIDE SEQUENCE</scope>
</reference>
<organism evidence="2 3">
    <name type="scientific">Trichonephila clavipes</name>
    <name type="common">Golden silk orbweaver</name>
    <name type="synonym">Nephila clavipes</name>
    <dbReference type="NCBI Taxonomy" id="2585209"/>
    <lineage>
        <taxon>Eukaryota</taxon>
        <taxon>Metazoa</taxon>
        <taxon>Ecdysozoa</taxon>
        <taxon>Arthropoda</taxon>
        <taxon>Chelicerata</taxon>
        <taxon>Arachnida</taxon>
        <taxon>Araneae</taxon>
        <taxon>Araneomorphae</taxon>
        <taxon>Entelegynae</taxon>
        <taxon>Araneoidea</taxon>
        <taxon>Nephilidae</taxon>
        <taxon>Trichonephila</taxon>
    </lineage>
</organism>
<dbReference type="AlphaFoldDB" id="A0A8X6S8K6"/>
<comment type="caution">
    <text evidence="2">The sequence shown here is derived from an EMBL/GenBank/DDBJ whole genome shotgun (WGS) entry which is preliminary data.</text>
</comment>
<accession>A0A8X6S8K6</accession>
<keyword evidence="3" id="KW-1185">Reference proteome</keyword>
<sequence length="78" mass="8888">MEAIADFVQSIPGFQECDGKDEQTWMACNAEDCGFQILYEDEIVTSVQEESDPVDDETDEDEGNNIESSKQMLTRFLR</sequence>
<gene>
    <name evidence="2" type="primary">NCL1_15866</name>
    <name evidence="2" type="ORF">TNCV_482131</name>
</gene>
<dbReference type="EMBL" id="BMAU01021264">
    <property type="protein sequence ID" value="GFY06808.1"/>
    <property type="molecule type" value="Genomic_DNA"/>
</dbReference>
<evidence type="ECO:0000313" key="3">
    <source>
        <dbReference type="Proteomes" id="UP000887159"/>
    </source>
</evidence>
<dbReference type="Proteomes" id="UP000887159">
    <property type="component" value="Unassembled WGS sequence"/>
</dbReference>
<evidence type="ECO:0000256" key="1">
    <source>
        <dbReference type="SAM" id="MobiDB-lite"/>
    </source>
</evidence>
<evidence type="ECO:0000313" key="2">
    <source>
        <dbReference type="EMBL" id="GFY06808.1"/>
    </source>
</evidence>
<feature type="compositionally biased region" description="Acidic residues" evidence="1">
    <location>
        <begin position="47"/>
        <end position="64"/>
    </location>
</feature>
<proteinExistence type="predicted"/>
<name>A0A8X6S8K6_TRICX</name>
<protein>
    <submittedName>
        <fullName evidence="2">Uncharacterized protein</fullName>
    </submittedName>
</protein>